<evidence type="ECO:0000313" key="5">
    <source>
        <dbReference type="Proteomes" id="UP000246635"/>
    </source>
</evidence>
<feature type="active site" description="Proton donor/acceptor" evidence="2">
    <location>
        <position position="84"/>
    </location>
</feature>
<evidence type="ECO:0000256" key="1">
    <source>
        <dbReference type="ARBA" id="ARBA00022801"/>
    </source>
</evidence>
<dbReference type="InterPro" id="IPR013078">
    <property type="entry name" value="His_Pase_superF_clade-1"/>
</dbReference>
<feature type="binding site" evidence="3">
    <location>
        <begin position="7"/>
        <end position="14"/>
    </location>
    <ligand>
        <name>substrate</name>
    </ligand>
</feature>
<dbReference type="InterPro" id="IPR051695">
    <property type="entry name" value="Phosphoglycerate_Mutase"/>
</dbReference>
<feature type="active site" description="Tele-phosphohistidine intermediate" evidence="2">
    <location>
        <position position="8"/>
    </location>
</feature>
<dbReference type="SUPFAM" id="SSF53254">
    <property type="entry name" value="Phosphoglycerate mutase-like"/>
    <property type="match status" value="1"/>
</dbReference>
<evidence type="ECO:0000313" key="4">
    <source>
        <dbReference type="EMBL" id="PWW05533.1"/>
    </source>
</evidence>
<dbReference type="Proteomes" id="UP000246635">
    <property type="component" value="Unassembled WGS sequence"/>
</dbReference>
<keyword evidence="5" id="KW-1185">Reference proteome</keyword>
<feature type="binding site" evidence="3">
    <location>
        <position position="59"/>
    </location>
    <ligand>
        <name>substrate</name>
    </ligand>
</feature>
<dbReference type="Pfam" id="PF00300">
    <property type="entry name" value="His_Phos_1"/>
    <property type="match status" value="1"/>
</dbReference>
<dbReference type="GO" id="GO:0045820">
    <property type="term" value="P:negative regulation of glycolytic process"/>
    <property type="evidence" value="ECO:0007669"/>
    <property type="project" value="TreeGrafter"/>
</dbReference>
<dbReference type="Gene3D" id="3.40.50.1240">
    <property type="entry name" value="Phosphoglycerate mutase-like"/>
    <property type="match status" value="1"/>
</dbReference>
<dbReference type="SMART" id="SM00855">
    <property type="entry name" value="PGAM"/>
    <property type="match status" value="1"/>
</dbReference>
<dbReference type="OrthoDB" id="9782128at2"/>
<accession>A0A2V2YWD3</accession>
<keyword evidence="1" id="KW-0378">Hydrolase</keyword>
<evidence type="ECO:0000256" key="2">
    <source>
        <dbReference type="PIRSR" id="PIRSR613078-1"/>
    </source>
</evidence>
<name>A0A2V2YWD3_9BACL</name>
<sequence length="193" mass="21898">MIIGLVRHGQTDWNAVGRIQGQTDIALNEEGIRQAKALGRRIASEDRKWDAVISSDLIRANETARIIAEAIDVPLLPGDQRLRERYFGDMEGTTRSEREERWGSEWPVEHVNGIEPMEAVRERAHAFVEQWRHEKPDMSLLVVSHGGLIAALLPVLCESLEDNHIGNLSYSILEWNNEGWTPLLYNCTAHVEV</sequence>
<dbReference type="AlphaFoldDB" id="A0A2V2YWD3"/>
<dbReference type="CDD" id="cd07067">
    <property type="entry name" value="HP_PGM_like"/>
    <property type="match status" value="1"/>
</dbReference>
<gene>
    <name evidence="4" type="ORF">DFQ01_10493</name>
</gene>
<dbReference type="InterPro" id="IPR001345">
    <property type="entry name" value="PG/BPGM_mutase_AS"/>
</dbReference>
<proteinExistence type="predicted"/>
<dbReference type="GO" id="GO:0004331">
    <property type="term" value="F:fructose-2,6-bisphosphate 2-phosphatase activity"/>
    <property type="evidence" value="ECO:0007669"/>
    <property type="project" value="TreeGrafter"/>
</dbReference>
<protein>
    <submittedName>
        <fullName evidence="4">Putative phosphoglycerate mutase</fullName>
    </submittedName>
</protein>
<dbReference type="GO" id="GO:0005829">
    <property type="term" value="C:cytosol"/>
    <property type="evidence" value="ECO:0007669"/>
    <property type="project" value="TreeGrafter"/>
</dbReference>
<organism evidence="4 5">
    <name type="scientific">Paenibacillus cellulosilyticus</name>
    <dbReference type="NCBI Taxonomy" id="375489"/>
    <lineage>
        <taxon>Bacteria</taxon>
        <taxon>Bacillati</taxon>
        <taxon>Bacillota</taxon>
        <taxon>Bacilli</taxon>
        <taxon>Bacillales</taxon>
        <taxon>Paenibacillaceae</taxon>
        <taxon>Paenibacillus</taxon>
    </lineage>
</organism>
<reference evidence="4 5" key="1">
    <citation type="submission" date="2018-05" db="EMBL/GenBank/DDBJ databases">
        <title>Genomic Encyclopedia of Type Strains, Phase III (KMG-III): the genomes of soil and plant-associated and newly described type strains.</title>
        <authorList>
            <person name="Whitman W."/>
        </authorList>
    </citation>
    <scope>NUCLEOTIDE SEQUENCE [LARGE SCALE GENOMIC DNA]</scope>
    <source>
        <strain evidence="4 5">CECT 5696</strain>
    </source>
</reference>
<dbReference type="PANTHER" id="PTHR46517">
    <property type="entry name" value="FRUCTOSE-2,6-BISPHOSPHATASE TIGAR"/>
    <property type="match status" value="1"/>
</dbReference>
<dbReference type="PROSITE" id="PS00175">
    <property type="entry name" value="PG_MUTASE"/>
    <property type="match status" value="1"/>
</dbReference>
<dbReference type="InterPro" id="IPR029033">
    <property type="entry name" value="His_PPase_superfam"/>
</dbReference>
<evidence type="ECO:0000256" key="3">
    <source>
        <dbReference type="PIRSR" id="PIRSR613078-2"/>
    </source>
</evidence>
<dbReference type="PANTHER" id="PTHR46517:SF1">
    <property type="entry name" value="FRUCTOSE-2,6-BISPHOSPHATASE TIGAR"/>
    <property type="match status" value="1"/>
</dbReference>
<dbReference type="GO" id="GO:0043456">
    <property type="term" value="P:regulation of pentose-phosphate shunt"/>
    <property type="evidence" value="ECO:0007669"/>
    <property type="project" value="TreeGrafter"/>
</dbReference>
<dbReference type="EMBL" id="QGTQ01000004">
    <property type="protein sequence ID" value="PWW05533.1"/>
    <property type="molecule type" value="Genomic_DNA"/>
</dbReference>
<dbReference type="RefSeq" id="WP_110043373.1">
    <property type="nucleotide sequence ID" value="NZ_CP054612.1"/>
</dbReference>
<comment type="caution">
    <text evidence="4">The sequence shown here is derived from an EMBL/GenBank/DDBJ whole genome shotgun (WGS) entry which is preliminary data.</text>
</comment>